<evidence type="ECO:0000313" key="2">
    <source>
        <dbReference type="Proteomes" id="UP000483820"/>
    </source>
</evidence>
<dbReference type="RefSeq" id="XP_003117079.2">
    <property type="nucleotide sequence ID" value="XM_003117031.2"/>
</dbReference>
<evidence type="ECO:0000313" key="1">
    <source>
        <dbReference type="EMBL" id="KAF1765359.1"/>
    </source>
</evidence>
<dbReference type="GeneID" id="9822578"/>
<dbReference type="EMBL" id="WUAV01000002">
    <property type="protein sequence ID" value="KAF1765359.1"/>
    <property type="molecule type" value="Genomic_DNA"/>
</dbReference>
<proteinExistence type="predicted"/>
<dbReference type="CTD" id="9822578"/>
<protein>
    <recommendedName>
        <fullName evidence="3">Decapping nuclease</fullName>
    </recommendedName>
</protein>
<sequence length="434" mass="50867">MEEIEVDPWIDNKVCAFETYRIHGSLFTIPFVVADDLTLTKSRTKFFDESRKIPRDYLKVFNDKISAPITLTPEIKIGNKCKVYFKGSSSQHMSTILEGVEKTDVSKHADILVASETLHKIANAVFKETLSWKLRAYHENIEGRQIIVLCDDDFEEIELFPLRSAQFFEKRRDSINFAQQLCERYEERSTNHYLHGSRIVISSLSYKDSTVRLAVVGEVDMAKEQEPVNAAVMTGRTQRVSLGADEDSIDDSFQYLWSRCFWLGVTTCLIGMRCSEDDPVTKVHRFDIKDYVQKHRGRIREYPDVATSCVAQVLNRLYEAVQSNPNVNWTIEYEGRKEDWEPGNIRISVASEKLSLWSVCEHYYLIKNHFKKRKREQALKKIEEVRRKEKKPSIIIREVRLIPQKERKGLMKIRTRRNLTIREQFRRFIKHLST</sequence>
<name>A0A6A5HE67_CAERE</name>
<comment type="caution">
    <text evidence="1">The sequence shown here is derived from an EMBL/GenBank/DDBJ whole genome shotgun (WGS) entry which is preliminary data.</text>
</comment>
<dbReference type="AlphaFoldDB" id="A0A6A5HE67"/>
<gene>
    <name evidence="1" type="ORF">GCK72_005311</name>
</gene>
<reference evidence="1 2" key="1">
    <citation type="submission" date="2019-12" db="EMBL/GenBank/DDBJ databases">
        <title>Chromosome-level assembly of the Caenorhabditis remanei genome.</title>
        <authorList>
            <person name="Teterina A.A."/>
            <person name="Willis J.H."/>
            <person name="Phillips P.C."/>
        </authorList>
    </citation>
    <scope>NUCLEOTIDE SEQUENCE [LARGE SCALE GENOMIC DNA]</scope>
    <source>
        <strain evidence="1 2">PX506</strain>
        <tissue evidence="1">Whole organism</tissue>
    </source>
</reference>
<dbReference type="KEGG" id="crq:GCK72_005311"/>
<dbReference type="Proteomes" id="UP000483820">
    <property type="component" value="Chromosome II"/>
</dbReference>
<organism evidence="1 2">
    <name type="scientific">Caenorhabditis remanei</name>
    <name type="common">Caenorhabditis vulgaris</name>
    <dbReference type="NCBI Taxonomy" id="31234"/>
    <lineage>
        <taxon>Eukaryota</taxon>
        <taxon>Metazoa</taxon>
        <taxon>Ecdysozoa</taxon>
        <taxon>Nematoda</taxon>
        <taxon>Chromadorea</taxon>
        <taxon>Rhabditida</taxon>
        <taxon>Rhabditina</taxon>
        <taxon>Rhabditomorpha</taxon>
        <taxon>Rhabditoidea</taxon>
        <taxon>Rhabditidae</taxon>
        <taxon>Peloderinae</taxon>
        <taxon>Caenorhabditis</taxon>
    </lineage>
</organism>
<evidence type="ECO:0008006" key="3">
    <source>
        <dbReference type="Google" id="ProtNLM"/>
    </source>
</evidence>
<accession>A0A6A5HE67</accession>